<evidence type="ECO:0000256" key="5">
    <source>
        <dbReference type="SAM" id="Phobius"/>
    </source>
</evidence>
<dbReference type="PANTHER" id="PTHR10168">
    <property type="entry name" value="GLUTAREDOXIN"/>
    <property type="match status" value="1"/>
</dbReference>
<protein>
    <recommendedName>
        <fullName evidence="6">Glutaredoxin domain-containing protein</fullName>
    </recommendedName>
</protein>
<dbReference type="NCBIfam" id="TIGR02189">
    <property type="entry name" value="GlrX-like_plant"/>
    <property type="match status" value="1"/>
</dbReference>
<dbReference type="CDD" id="cd03419">
    <property type="entry name" value="GRX_GRXh_1_2_like"/>
    <property type="match status" value="1"/>
</dbReference>
<name>A0A7N0T5A8_KALFE</name>
<dbReference type="SUPFAM" id="SSF52833">
    <property type="entry name" value="Thioredoxin-like"/>
    <property type="match status" value="1"/>
</dbReference>
<dbReference type="InterPro" id="IPR002109">
    <property type="entry name" value="Glutaredoxin"/>
</dbReference>
<keyword evidence="5" id="KW-0812">Transmembrane</keyword>
<dbReference type="Proteomes" id="UP000594263">
    <property type="component" value="Unplaced"/>
</dbReference>
<proteinExistence type="inferred from homology"/>
<reference evidence="7" key="1">
    <citation type="submission" date="2021-01" db="UniProtKB">
        <authorList>
            <consortium name="EnsemblPlants"/>
        </authorList>
    </citation>
    <scope>IDENTIFICATION</scope>
</reference>
<dbReference type="Gene3D" id="3.40.30.10">
    <property type="entry name" value="Glutaredoxin"/>
    <property type="match status" value="1"/>
</dbReference>
<dbReference type="OMA" id="IMHYQVE"/>
<dbReference type="GO" id="GO:0005737">
    <property type="term" value="C:cytoplasm"/>
    <property type="evidence" value="ECO:0007669"/>
    <property type="project" value="UniProtKB-SubCell"/>
</dbReference>
<feature type="domain" description="Glutaredoxin" evidence="6">
    <location>
        <begin position="30"/>
        <end position="97"/>
    </location>
</feature>
<dbReference type="InterPro" id="IPR036249">
    <property type="entry name" value="Thioredoxin-like_sf"/>
</dbReference>
<dbReference type="InterPro" id="IPR011905">
    <property type="entry name" value="GlrX-like_pln_2"/>
</dbReference>
<evidence type="ECO:0000259" key="6">
    <source>
        <dbReference type="Pfam" id="PF00462"/>
    </source>
</evidence>
<dbReference type="Gramene" id="Kaladp0024s0137.1.v1.1">
    <property type="protein sequence ID" value="Kaladp0024s0137.1.v1.1.CDS.1"/>
    <property type="gene ID" value="Kaladp0024s0137.v1.1"/>
</dbReference>
<evidence type="ECO:0000256" key="1">
    <source>
        <dbReference type="ARBA" id="ARBA00004496"/>
    </source>
</evidence>
<comment type="subcellular location">
    <subcellularLocation>
        <location evidence="1">Cytoplasm</location>
    </subcellularLocation>
</comment>
<dbReference type="AlphaFoldDB" id="A0A7N0T5A8"/>
<dbReference type="PROSITE" id="PS51354">
    <property type="entry name" value="GLUTAREDOXIN_2"/>
    <property type="match status" value="1"/>
</dbReference>
<keyword evidence="4" id="KW-0676">Redox-active center</keyword>
<keyword evidence="5" id="KW-1133">Transmembrane helix</keyword>
<comment type="similarity">
    <text evidence="2">Belongs to the glutaredoxin family. CC-type subfamily.</text>
</comment>
<sequence>MHRSRAGRKPRRTIANASKRIERLASRSAVAIFSVSTCSLCHAVKRLFCSLGVSPRVHEIDCDPDRKRMEKALVGFLGISFSTSAAVPVVFIGGKLIGSMDSVMAAHINGSLVPLLRDAGALWL</sequence>
<evidence type="ECO:0000256" key="2">
    <source>
        <dbReference type="ARBA" id="ARBA00007568"/>
    </source>
</evidence>
<feature type="transmembrane region" description="Helical" evidence="5">
    <location>
        <begin position="73"/>
        <end position="94"/>
    </location>
</feature>
<keyword evidence="8" id="KW-1185">Reference proteome</keyword>
<dbReference type="Pfam" id="PF00462">
    <property type="entry name" value="Glutaredoxin"/>
    <property type="match status" value="1"/>
</dbReference>
<keyword evidence="5" id="KW-0472">Membrane</keyword>
<accession>A0A7N0T5A8</accession>
<organism evidence="7 8">
    <name type="scientific">Kalanchoe fedtschenkoi</name>
    <name type="common">Lavender scallops</name>
    <name type="synonym">South American air plant</name>
    <dbReference type="NCBI Taxonomy" id="63787"/>
    <lineage>
        <taxon>Eukaryota</taxon>
        <taxon>Viridiplantae</taxon>
        <taxon>Streptophyta</taxon>
        <taxon>Embryophyta</taxon>
        <taxon>Tracheophyta</taxon>
        <taxon>Spermatophyta</taxon>
        <taxon>Magnoliopsida</taxon>
        <taxon>eudicotyledons</taxon>
        <taxon>Gunneridae</taxon>
        <taxon>Pentapetalae</taxon>
        <taxon>Saxifragales</taxon>
        <taxon>Crassulaceae</taxon>
        <taxon>Kalanchoe</taxon>
    </lineage>
</organism>
<evidence type="ECO:0000313" key="8">
    <source>
        <dbReference type="Proteomes" id="UP000594263"/>
    </source>
</evidence>
<dbReference type="PRINTS" id="PR00160">
    <property type="entry name" value="GLUTAREDOXIN"/>
</dbReference>
<dbReference type="InterPro" id="IPR014025">
    <property type="entry name" value="Glutaredoxin_subgr"/>
</dbReference>
<evidence type="ECO:0000313" key="7">
    <source>
        <dbReference type="EnsemblPlants" id="Kaladp0024s0137.1.v1.1.CDS.1"/>
    </source>
</evidence>
<evidence type="ECO:0000256" key="3">
    <source>
        <dbReference type="ARBA" id="ARBA00022490"/>
    </source>
</evidence>
<evidence type="ECO:0000256" key="4">
    <source>
        <dbReference type="ARBA" id="ARBA00023284"/>
    </source>
</evidence>
<keyword evidence="3" id="KW-0963">Cytoplasm</keyword>
<dbReference type="EnsemblPlants" id="Kaladp0024s0137.1.v1.1">
    <property type="protein sequence ID" value="Kaladp0024s0137.1.v1.1.CDS.1"/>
    <property type="gene ID" value="Kaladp0024s0137.v1.1"/>
</dbReference>